<proteinExistence type="predicted"/>
<dbReference type="SUPFAM" id="SSF48076">
    <property type="entry name" value="LigA subunit of an aromatic-ring-opening dioxygenase LigAB"/>
    <property type="match status" value="1"/>
</dbReference>
<dbReference type="GO" id="GO:0051213">
    <property type="term" value="F:dioxygenase activity"/>
    <property type="evidence" value="ECO:0007669"/>
    <property type="project" value="UniProtKB-KW"/>
</dbReference>
<gene>
    <name evidence="2" type="ORF">C9I98_02770</name>
</gene>
<dbReference type="AlphaFoldDB" id="A0A2T3P106"/>
<evidence type="ECO:0000259" key="1">
    <source>
        <dbReference type="Pfam" id="PF07746"/>
    </source>
</evidence>
<keyword evidence="2" id="KW-0560">Oxidoreductase</keyword>
<dbReference type="Proteomes" id="UP000241771">
    <property type="component" value="Unassembled WGS sequence"/>
</dbReference>
<comment type="caution">
    <text evidence="2">The sequence shown here is derived from an EMBL/GenBank/DDBJ whole genome shotgun (WGS) entry which is preliminary data.</text>
</comment>
<reference evidence="2 3" key="1">
    <citation type="submission" date="2018-01" db="EMBL/GenBank/DDBJ databases">
        <title>Whole genome sequencing of Histamine producing bacteria.</title>
        <authorList>
            <person name="Butler K."/>
        </authorList>
    </citation>
    <scope>NUCLEOTIDE SEQUENCE [LARGE SCALE GENOMIC DNA]</scope>
    <source>
        <strain evidence="2 3">DSM 100436</strain>
    </source>
</reference>
<organism evidence="2 3">
    <name type="scientific">Photobacterium sanctipauli</name>
    <dbReference type="NCBI Taxonomy" id="1342794"/>
    <lineage>
        <taxon>Bacteria</taxon>
        <taxon>Pseudomonadati</taxon>
        <taxon>Pseudomonadota</taxon>
        <taxon>Gammaproteobacteria</taxon>
        <taxon>Vibrionales</taxon>
        <taxon>Vibrionaceae</taxon>
        <taxon>Photobacterium</taxon>
    </lineage>
</organism>
<name>A0A2T3P106_9GAMM</name>
<dbReference type="OrthoDB" id="8685817at2"/>
<dbReference type="Pfam" id="PF07746">
    <property type="entry name" value="LigA"/>
    <property type="match status" value="1"/>
</dbReference>
<evidence type="ECO:0000313" key="2">
    <source>
        <dbReference type="EMBL" id="PSW22205.1"/>
    </source>
</evidence>
<dbReference type="InterPro" id="IPR011986">
    <property type="entry name" value="Xdiol_dOase_LigA"/>
</dbReference>
<evidence type="ECO:0000313" key="3">
    <source>
        <dbReference type="Proteomes" id="UP000241771"/>
    </source>
</evidence>
<accession>A0A2T3P106</accession>
<dbReference type="EMBL" id="PYMA01000001">
    <property type="protein sequence ID" value="PSW22205.1"/>
    <property type="molecule type" value="Genomic_DNA"/>
</dbReference>
<dbReference type="InterPro" id="IPR036622">
    <property type="entry name" value="LigA_sf"/>
</dbReference>
<keyword evidence="3" id="KW-1185">Reference proteome</keyword>
<feature type="domain" description="Extradiol ring-cleavage dioxygenase LigAB LigA subunit" evidence="1">
    <location>
        <begin position="27"/>
        <end position="112"/>
    </location>
</feature>
<keyword evidence="2" id="KW-0223">Dioxygenase</keyword>
<protein>
    <submittedName>
        <fullName evidence="2">Protocatechuate 3,4-dioxygenase</fullName>
    </submittedName>
</protein>
<dbReference type="NCBIfam" id="NF009918">
    <property type="entry name" value="PRK13378.1"/>
    <property type="match status" value="1"/>
</dbReference>
<dbReference type="Gene3D" id="1.10.700.10">
    <property type="entry name" value="Dioxygenase LigAB, LigA subunit"/>
    <property type="match status" value="1"/>
</dbReference>
<sequence>MSYLNNPNPISGTTMFDSKMAMKGYGLNKMCYSLNEASARNAFQQDEMAYCDQFGLTDAQKAAIRDRDVLKLLEEGGSIYYLAKFVGMLGLNMQDIGALQTGVTVEEFQQKLVAAGE</sequence>
<dbReference type="RefSeq" id="WP_036821070.1">
    <property type="nucleotide sequence ID" value="NZ_JGVO01000309.1"/>
</dbReference>